<proteinExistence type="predicted"/>
<feature type="signal peptide" evidence="1">
    <location>
        <begin position="1"/>
        <end position="27"/>
    </location>
</feature>
<protein>
    <submittedName>
        <fullName evidence="3">Ricin-type beta-trefoil lectin domain protein</fullName>
    </submittedName>
</protein>
<dbReference type="AlphaFoldDB" id="A0A5N8XVV6"/>
<dbReference type="GO" id="GO:0030246">
    <property type="term" value="F:carbohydrate binding"/>
    <property type="evidence" value="ECO:0007669"/>
    <property type="project" value="UniProtKB-KW"/>
</dbReference>
<gene>
    <name evidence="3" type="ORF">FNH08_38355</name>
</gene>
<dbReference type="Gene3D" id="2.80.10.50">
    <property type="match status" value="2"/>
</dbReference>
<evidence type="ECO:0000313" key="4">
    <source>
        <dbReference type="Proteomes" id="UP000400924"/>
    </source>
</evidence>
<dbReference type="SUPFAM" id="SSF50370">
    <property type="entry name" value="Ricin B-like lectins"/>
    <property type="match status" value="1"/>
</dbReference>
<dbReference type="PROSITE" id="PS50231">
    <property type="entry name" value="RICIN_B_LECTIN"/>
    <property type="match status" value="1"/>
</dbReference>
<feature type="chain" id="PRO_5024414429" evidence="1">
    <location>
        <begin position="28"/>
        <end position="163"/>
    </location>
</feature>
<evidence type="ECO:0000256" key="1">
    <source>
        <dbReference type="SAM" id="SignalP"/>
    </source>
</evidence>
<dbReference type="CDD" id="cd23415">
    <property type="entry name" value="beta-trefoil_Ricin_AH"/>
    <property type="match status" value="1"/>
</dbReference>
<reference evidence="3 4" key="1">
    <citation type="submission" date="2019-07" db="EMBL/GenBank/DDBJ databases">
        <title>New species of Amycolatopsis and Streptomyces.</title>
        <authorList>
            <person name="Duangmal K."/>
            <person name="Teo W.F.A."/>
            <person name="Lipun K."/>
        </authorList>
    </citation>
    <scope>NUCLEOTIDE SEQUENCE [LARGE SCALE GENOMIC DNA]</scope>
    <source>
        <strain evidence="3 4">NBRC 106415</strain>
    </source>
</reference>
<dbReference type="Proteomes" id="UP000400924">
    <property type="component" value="Unassembled WGS sequence"/>
</dbReference>
<keyword evidence="4" id="KW-1185">Reference proteome</keyword>
<dbReference type="OrthoDB" id="3534750at2"/>
<comment type="caution">
    <text evidence="3">The sequence shown here is derived from an EMBL/GenBank/DDBJ whole genome shotgun (WGS) entry which is preliminary data.</text>
</comment>
<dbReference type="RefSeq" id="WP_152776142.1">
    <property type="nucleotide sequence ID" value="NZ_VJZC01000466.1"/>
</dbReference>
<dbReference type="EMBL" id="VJZC01000466">
    <property type="protein sequence ID" value="MPY62805.1"/>
    <property type="molecule type" value="Genomic_DNA"/>
</dbReference>
<keyword evidence="3" id="KW-0430">Lectin</keyword>
<dbReference type="Pfam" id="PF14200">
    <property type="entry name" value="RicinB_lectin_2"/>
    <property type="match status" value="1"/>
</dbReference>
<sequence length="163" mass="17590">MRRNRLVLAAAGGALALSGALGTQAVAADAGGVTVLAAQTFKNQATGLCMDDSDRGFRTVACHGGATQQWNVHVWNDGTRQLKNVATGRCADDSSAGFRTWTCWAGSDARSKNQSWYVHRWNDGTIQFKNQATSRCADDSSAGLRTWTCWPGSDARSKNQSWF</sequence>
<keyword evidence="1" id="KW-0732">Signal</keyword>
<accession>A0A5N8XVV6</accession>
<evidence type="ECO:0000259" key="2">
    <source>
        <dbReference type="Pfam" id="PF14200"/>
    </source>
</evidence>
<evidence type="ECO:0000313" key="3">
    <source>
        <dbReference type="EMBL" id="MPY62805.1"/>
    </source>
</evidence>
<name>A0A5N8XVV6_9ACTN</name>
<dbReference type="InterPro" id="IPR000772">
    <property type="entry name" value="Ricin_B_lectin"/>
</dbReference>
<organism evidence="3 4">
    <name type="scientific">Streptomyces spongiae</name>
    <dbReference type="NCBI Taxonomy" id="565072"/>
    <lineage>
        <taxon>Bacteria</taxon>
        <taxon>Bacillati</taxon>
        <taxon>Actinomycetota</taxon>
        <taxon>Actinomycetes</taxon>
        <taxon>Kitasatosporales</taxon>
        <taxon>Streptomycetaceae</taxon>
        <taxon>Streptomyces</taxon>
    </lineage>
</organism>
<dbReference type="InterPro" id="IPR035992">
    <property type="entry name" value="Ricin_B-like_lectins"/>
</dbReference>
<feature type="domain" description="Ricin B lectin" evidence="2">
    <location>
        <begin position="40"/>
        <end position="94"/>
    </location>
</feature>